<name>A0A2U1B051_9BACT</name>
<dbReference type="InterPro" id="IPR009057">
    <property type="entry name" value="Homeodomain-like_sf"/>
</dbReference>
<evidence type="ECO:0000256" key="2">
    <source>
        <dbReference type="ARBA" id="ARBA00023125"/>
    </source>
</evidence>
<dbReference type="InterPro" id="IPR037923">
    <property type="entry name" value="HTH-like"/>
</dbReference>
<dbReference type="InterPro" id="IPR003313">
    <property type="entry name" value="AraC-bd"/>
</dbReference>
<keyword evidence="1" id="KW-0805">Transcription regulation</keyword>
<dbReference type="AlphaFoldDB" id="A0A2U1B051"/>
<dbReference type="SUPFAM" id="SSF46689">
    <property type="entry name" value="Homeodomain-like"/>
    <property type="match status" value="1"/>
</dbReference>
<accession>A0A2U1B051</accession>
<keyword evidence="2" id="KW-0238">DNA-binding</keyword>
<feature type="domain" description="HTH araC/xylS-type" evidence="4">
    <location>
        <begin position="182"/>
        <end position="280"/>
    </location>
</feature>
<evidence type="ECO:0000256" key="1">
    <source>
        <dbReference type="ARBA" id="ARBA00023015"/>
    </source>
</evidence>
<keyword evidence="6" id="KW-1185">Reference proteome</keyword>
<dbReference type="SUPFAM" id="SSF51215">
    <property type="entry name" value="Regulatory protein AraC"/>
    <property type="match status" value="1"/>
</dbReference>
<organism evidence="5 6">
    <name type="scientific">Victivallis vadensis</name>
    <dbReference type="NCBI Taxonomy" id="172901"/>
    <lineage>
        <taxon>Bacteria</taxon>
        <taxon>Pseudomonadati</taxon>
        <taxon>Lentisphaerota</taxon>
        <taxon>Lentisphaeria</taxon>
        <taxon>Victivallales</taxon>
        <taxon>Victivallaceae</taxon>
        <taxon>Victivallis</taxon>
    </lineage>
</organism>
<evidence type="ECO:0000313" key="6">
    <source>
        <dbReference type="Proteomes" id="UP000245959"/>
    </source>
</evidence>
<reference evidence="5 6" key="1">
    <citation type="submission" date="2018-04" db="EMBL/GenBank/DDBJ databases">
        <title>Genomic Encyclopedia of Type Strains, Phase IV (KMG-IV): sequencing the most valuable type-strain genomes for metagenomic binning, comparative biology and taxonomic classification.</title>
        <authorList>
            <person name="Goeker M."/>
        </authorList>
    </citation>
    <scope>NUCLEOTIDE SEQUENCE [LARGE SCALE GENOMIC DNA]</scope>
    <source>
        <strain evidence="5 6">DSM 14823</strain>
    </source>
</reference>
<dbReference type="PROSITE" id="PS01124">
    <property type="entry name" value="HTH_ARAC_FAMILY_2"/>
    <property type="match status" value="1"/>
</dbReference>
<proteinExistence type="predicted"/>
<dbReference type="GO" id="GO:0043565">
    <property type="term" value="F:sequence-specific DNA binding"/>
    <property type="evidence" value="ECO:0007669"/>
    <property type="project" value="InterPro"/>
</dbReference>
<dbReference type="RefSeq" id="WP_116883909.1">
    <property type="nucleotide sequence ID" value="NZ_CAJKCJ010000038.1"/>
</dbReference>
<dbReference type="EMBL" id="QEKH01000012">
    <property type="protein sequence ID" value="PVY42069.1"/>
    <property type="molecule type" value="Genomic_DNA"/>
</dbReference>
<evidence type="ECO:0000256" key="3">
    <source>
        <dbReference type="ARBA" id="ARBA00023163"/>
    </source>
</evidence>
<dbReference type="InterPro" id="IPR050204">
    <property type="entry name" value="AraC_XylS_family_regulators"/>
</dbReference>
<dbReference type="InterPro" id="IPR018060">
    <property type="entry name" value="HTH_AraC"/>
</dbReference>
<dbReference type="PANTHER" id="PTHR46796">
    <property type="entry name" value="HTH-TYPE TRANSCRIPTIONAL ACTIVATOR RHAS-RELATED"/>
    <property type="match status" value="1"/>
</dbReference>
<keyword evidence="3" id="KW-0804">Transcription</keyword>
<dbReference type="Pfam" id="PF12833">
    <property type="entry name" value="HTH_18"/>
    <property type="match status" value="1"/>
</dbReference>
<sequence length="297" mass="34225">MVVENMFSGIEVPTRIVFRDNRNYNDRIGMGIQNKTGPEDQVPAPACFSFFSVSWLARGNGSYENSLTGQCRPLAAGSVFLRQPGVEHRVHVDTGSGWLEYWLHLGNFAWPFFRNYLSLRDDSLTGQFAPSPEWFSRFDTLMDRLEASPEDALLERAMELCMFAADCVRRTRGGGEEEDMIHRGCEFLGTNFAENRDLRTFCRRNGWGYERFRKLFTDRVGISPNRYRIQRRMAAARSLLAQTYRSVESIAGELGYCSVFDFSAKFKAYTGLSPSEFRKKAREPYKDFFHVPLNLIR</sequence>
<dbReference type="Gene3D" id="1.10.10.60">
    <property type="entry name" value="Homeodomain-like"/>
    <property type="match status" value="2"/>
</dbReference>
<dbReference type="SMART" id="SM00342">
    <property type="entry name" value="HTH_ARAC"/>
    <property type="match status" value="1"/>
</dbReference>
<protein>
    <submittedName>
        <fullName evidence="5">AraC family transcriptional regulator</fullName>
    </submittedName>
</protein>
<gene>
    <name evidence="5" type="ORF">C8D82_11266</name>
</gene>
<dbReference type="Proteomes" id="UP000245959">
    <property type="component" value="Unassembled WGS sequence"/>
</dbReference>
<evidence type="ECO:0000313" key="5">
    <source>
        <dbReference type="EMBL" id="PVY42069.1"/>
    </source>
</evidence>
<dbReference type="GO" id="GO:0003700">
    <property type="term" value="F:DNA-binding transcription factor activity"/>
    <property type="evidence" value="ECO:0007669"/>
    <property type="project" value="InterPro"/>
</dbReference>
<dbReference type="Pfam" id="PF02311">
    <property type="entry name" value="AraC_binding"/>
    <property type="match status" value="1"/>
</dbReference>
<comment type="caution">
    <text evidence="5">The sequence shown here is derived from an EMBL/GenBank/DDBJ whole genome shotgun (WGS) entry which is preliminary data.</text>
</comment>
<evidence type="ECO:0000259" key="4">
    <source>
        <dbReference type="PROSITE" id="PS01124"/>
    </source>
</evidence>